<dbReference type="InterPro" id="IPR006375">
    <property type="entry name" value="Man1P_GuaTrfase/Man6P_Isoase"/>
</dbReference>
<dbReference type="CDD" id="cd02213">
    <property type="entry name" value="cupin_PMI_typeII_C"/>
    <property type="match status" value="1"/>
</dbReference>
<evidence type="ECO:0000256" key="1">
    <source>
        <dbReference type="ARBA" id="ARBA00004823"/>
    </source>
</evidence>
<dbReference type="Gene3D" id="3.90.550.10">
    <property type="entry name" value="Spore Coat Polysaccharide Biosynthesis Protein SpsA, Chain A"/>
    <property type="match status" value="1"/>
</dbReference>
<evidence type="ECO:0000256" key="7">
    <source>
        <dbReference type="ARBA" id="ARBA00023134"/>
    </source>
</evidence>
<dbReference type="UniPathway" id="UPA00126">
    <property type="reaction ID" value="UER00930"/>
</dbReference>
<dbReference type="HOGENOM" id="CLU_035527_1_0_6"/>
<dbReference type="InterPro" id="IPR001538">
    <property type="entry name" value="Man6P_isomerase-2_C"/>
</dbReference>
<dbReference type="PANTHER" id="PTHR46390">
    <property type="entry name" value="MANNOSE-1-PHOSPHATE GUANYLYLTRANSFERASE"/>
    <property type="match status" value="1"/>
</dbReference>
<reference evidence="14" key="1">
    <citation type="submission" date="2009-05" db="EMBL/GenBank/DDBJ databases">
        <title>Complete sequence of Tolumonas auensis DSM 9187.</title>
        <authorList>
            <consortium name="US DOE Joint Genome Institute"/>
            <person name="Lucas S."/>
            <person name="Copeland A."/>
            <person name="Lapidus A."/>
            <person name="Glavina del Rio T."/>
            <person name="Tice H."/>
            <person name="Bruce D."/>
            <person name="Goodwin L."/>
            <person name="Pitluck S."/>
            <person name="Chertkov O."/>
            <person name="Brettin T."/>
            <person name="Detter J.C."/>
            <person name="Han C."/>
            <person name="Larimer F."/>
            <person name="Land M."/>
            <person name="Hauser L."/>
            <person name="Kyrpides N."/>
            <person name="Mikhailova N."/>
            <person name="Spring S."/>
            <person name="Beller H."/>
        </authorList>
    </citation>
    <scope>NUCLEOTIDE SEQUENCE [LARGE SCALE GENOMIC DNA]</scope>
    <source>
        <strain evidence="14">DSM 9187 / TA4</strain>
    </source>
</reference>
<evidence type="ECO:0000313" key="13">
    <source>
        <dbReference type="EMBL" id="ACQ93029.1"/>
    </source>
</evidence>
<dbReference type="KEGG" id="tau:Tola_1414"/>
<gene>
    <name evidence="13" type="ordered locus">Tola_1414</name>
</gene>
<evidence type="ECO:0000256" key="6">
    <source>
        <dbReference type="ARBA" id="ARBA00022741"/>
    </source>
</evidence>
<reference evidence="13 14" key="2">
    <citation type="journal article" date="2011" name="Stand. Genomic Sci.">
        <title>Complete genome sequence of Tolumonas auensis type strain (TA 4).</title>
        <authorList>
            <person name="Chertkov O."/>
            <person name="Copeland A."/>
            <person name="Lucas S."/>
            <person name="Lapidus A."/>
            <person name="Berry K.W."/>
            <person name="Detter J.C."/>
            <person name="Del Rio T.G."/>
            <person name="Hammon N."/>
            <person name="Dalin E."/>
            <person name="Tice H."/>
            <person name="Pitluck S."/>
            <person name="Richardson P."/>
            <person name="Bruce D."/>
            <person name="Goodwin L."/>
            <person name="Han C."/>
            <person name="Tapia R."/>
            <person name="Saunders E."/>
            <person name="Schmutz J."/>
            <person name="Brettin T."/>
            <person name="Larimer F."/>
            <person name="Land M."/>
            <person name="Hauser L."/>
            <person name="Spring S."/>
            <person name="Rohde M."/>
            <person name="Kyrpides N.C."/>
            <person name="Ivanova N."/>
            <person name="Goker M."/>
            <person name="Beller H.R."/>
            <person name="Klenk H.P."/>
            <person name="Woyke T."/>
        </authorList>
    </citation>
    <scope>NUCLEOTIDE SEQUENCE [LARGE SCALE GENOMIC DNA]</scope>
    <source>
        <strain evidence="14">DSM 9187 / TA4</strain>
    </source>
</reference>
<comment type="similarity">
    <text evidence="2 9">Belongs to the mannose-6-phosphate isomerase type 2 family.</text>
</comment>
<dbReference type="InterPro" id="IPR005835">
    <property type="entry name" value="NTP_transferase_dom"/>
</dbReference>
<evidence type="ECO:0000256" key="4">
    <source>
        <dbReference type="ARBA" id="ARBA00022679"/>
    </source>
</evidence>
<feature type="domain" description="MannoseP isomerase/GMP-like beta-helix" evidence="12">
    <location>
        <begin position="294"/>
        <end position="344"/>
    </location>
</feature>
<dbReference type="Proteomes" id="UP000009073">
    <property type="component" value="Chromosome"/>
</dbReference>
<protein>
    <recommendedName>
        <fullName evidence="3">mannose-1-phosphate guanylyltransferase</fullName>
        <ecNumber evidence="3">2.7.7.13</ecNumber>
    </recommendedName>
</protein>
<dbReference type="InterPro" id="IPR054566">
    <property type="entry name" value="ManC/GMP-like_b-helix"/>
</dbReference>
<dbReference type="InterPro" id="IPR014710">
    <property type="entry name" value="RmlC-like_jellyroll"/>
</dbReference>
<dbReference type="FunFam" id="2.60.120.10:FF:000032">
    <property type="entry name" value="Mannose-1-phosphate guanylyltransferase/mannose-6-phosphate isomerase"/>
    <property type="match status" value="1"/>
</dbReference>
<dbReference type="SUPFAM" id="SSF51182">
    <property type="entry name" value="RmlC-like cupins"/>
    <property type="match status" value="1"/>
</dbReference>
<dbReference type="eggNOG" id="COG0836">
    <property type="taxonomic scope" value="Bacteria"/>
</dbReference>
<dbReference type="RefSeq" id="WP_015878501.1">
    <property type="nucleotide sequence ID" value="NC_012691.1"/>
</dbReference>
<keyword evidence="13" id="KW-0413">Isomerase</keyword>
<dbReference type="Pfam" id="PF01050">
    <property type="entry name" value="MannoseP_isomer"/>
    <property type="match status" value="1"/>
</dbReference>
<proteinExistence type="inferred from homology"/>
<keyword evidence="6" id="KW-0547">Nucleotide-binding</keyword>
<dbReference type="Gene3D" id="2.60.120.10">
    <property type="entry name" value="Jelly Rolls"/>
    <property type="match status" value="1"/>
</dbReference>
<evidence type="ECO:0000256" key="3">
    <source>
        <dbReference type="ARBA" id="ARBA00012387"/>
    </source>
</evidence>
<dbReference type="GO" id="GO:0005525">
    <property type="term" value="F:GTP binding"/>
    <property type="evidence" value="ECO:0007669"/>
    <property type="project" value="UniProtKB-KW"/>
</dbReference>
<evidence type="ECO:0000259" key="10">
    <source>
        <dbReference type="Pfam" id="PF00483"/>
    </source>
</evidence>
<evidence type="ECO:0000259" key="12">
    <source>
        <dbReference type="Pfam" id="PF22640"/>
    </source>
</evidence>
<keyword evidence="7" id="KW-0342">GTP-binding</keyword>
<evidence type="ECO:0000313" key="14">
    <source>
        <dbReference type="Proteomes" id="UP000009073"/>
    </source>
</evidence>
<dbReference type="SUPFAM" id="SSF53448">
    <property type="entry name" value="Nucleotide-diphospho-sugar transferases"/>
    <property type="match status" value="1"/>
</dbReference>
<dbReference type="EC" id="2.7.7.13" evidence="3"/>
<evidence type="ECO:0000256" key="9">
    <source>
        <dbReference type="RuleBase" id="RU004190"/>
    </source>
</evidence>
<dbReference type="FunFam" id="3.90.550.10:FF:000046">
    <property type="entry name" value="Mannose-1-phosphate guanylyltransferase (GDP)"/>
    <property type="match status" value="1"/>
</dbReference>
<name>C4LEL2_TOLAT</name>
<dbReference type="GO" id="GO:0009298">
    <property type="term" value="P:GDP-mannose biosynthetic process"/>
    <property type="evidence" value="ECO:0007669"/>
    <property type="project" value="UniProtKB-UniPathway"/>
</dbReference>
<evidence type="ECO:0000256" key="5">
    <source>
        <dbReference type="ARBA" id="ARBA00022695"/>
    </source>
</evidence>
<feature type="domain" description="Mannose-6-phosphate isomerase type II C-terminal" evidence="11">
    <location>
        <begin position="348"/>
        <end position="462"/>
    </location>
</feature>
<dbReference type="NCBIfam" id="TIGR01479">
    <property type="entry name" value="GMP_PMI"/>
    <property type="match status" value="1"/>
</dbReference>
<dbReference type="InterPro" id="IPR049577">
    <property type="entry name" value="GMPP_N"/>
</dbReference>
<dbReference type="eggNOG" id="COG0662">
    <property type="taxonomic scope" value="Bacteria"/>
</dbReference>
<dbReference type="CDD" id="cd02509">
    <property type="entry name" value="GDP-M1P_Guanylyltransferase"/>
    <property type="match status" value="1"/>
</dbReference>
<dbReference type="AlphaFoldDB" id="C4LEL2"/>
<organism evidence="13 14">
    <name type="scientific">Tolumonas auensis (strain DSM 9187 / NBRC 110442 / TA 4)</name>
    <dbReference type="NCBI Taxonomy" id="595494"/>
    <lineage>
        <taxon>Bacteria</taxon>
        <taxon>Pseudomonadati</taxon>
        <taxon>Pseudomonadota</taxon>
        <taxon>Gammaproteobacteria</taxon>
        <taxon>Aeromonadales</taxon>
        <taxon>Aeromonadaceae</taxon>
        <taxon>Tolumonas</taxon>
    </lineage>
</organism>
<accession>C4LEL2</accession>
<dbReference type="GO" id="GO:0016853">
    <property type="term" value="F:isomerase activity"/>
    <property type="evidence" value="ECO:0007669"/>
    <property type="project" value="UniProtKB-KW"/>
</dbReference>
<sequence length="489" mass="55592">MIPVILSGGSGSRLWPLSRKQYPKQFLNLLGEHTLLQQTVMRLPEKQFGKPFLVCNQLHRFIVREQMQHIKRSTHSVLLEPFGRNTAPAVALSAMLILEEQDDDLMLVLPADHVIRDVPAFHAALERGRVAAEQGKLVLFGIVPTAPETGYGYVKSHNVNGMEAVPVERFVEKPDRATAINFLASGDYFWNSGIFMFKASRYLQELKKFQPYIYDNCQLSLERKFRDLDFWRIDPDSFAFCPDDSIDYAIMEKTDDAVVVPLQAGWSDVGSWSALWEEQDKDENFNLVKGEAELIDTGHSYVHTTHRLVSLIGMQDTVVIETKDAVLVANINKVQDVKQLVKQLEKEDRPEVQHHREKFRPWGSVDSIDKGQRFGVRHMVIQPGQSISLHRHLHRSEHWVVVSGCAQATIGEETVLMGENQSTYIPAGIFHRLSNPGQVPLEIIEIQTGSYLQDNDIERIADMYGRVNERDSVPVQGWPMAQGVRIIPH</sequence>
<dbReference type="STRING" id="595494.Tola_1414"/>
<keyword evidence="5 13" id="KW-0548">Nucleotidyltransferase</keyword>
<dbReference type="GO" id="GO:0000271">
    <property type="term" value="P:polysaccharide biosynthetic process"/>
    <property type="evidence" value="ECO:0007669"/>
    <property type="project" value="InterPro"/>
</dbReference>
<dbReference type="InterPro" id="IPR011051">
    <property type="entry name" value="RmlC_Cupin_sf"/>
</dbReference>
<feature type="domain" description="Nucleotidyl transferase" evidence="10">
    <location>
        <begin position="3"/>
        <end position="283"/>
    </location>
</feature>
<evidence type="ECO:0000259" key="11">
    <source>
        <dbReference type="Pfam" id="PF01050"/>
    </source>
</evidence>
<dbReference type="PANTHER" id="PTHR46390:SF1">
    <property type="entry name" value="MANNOSE-1-PHOSPHATE GUANYLYLTRANSFERASE"/>
    <property type="match status" value="1"/>
</dbReference>
<evidence type="ECO:0000256" key="2">
    <source>
        <dbReference type="ARBA" id="ARBA00006115"/>
    </source>
</evidence>
<comment type="pathway">
    <text evidence="1">Nucleotide-sugar biosynthesis; GDP-alpha-D-mannose biosynthesis; GDP-alpha-D-mannose from alpha-D-mannose 1-phosphate (GTP route): step 1/1.</text>
</comment>
<keyword evidence="4 13" id="KW-0808">Transferase</keyword>
<dbReference type="OrthoDB" id="9806359at2"/>
<dbReference type="InterPro" id="IPR029044">
    <property type="entry name" value="Nucleotide-diphossugar_trans"/>
</dbReference>
<dbReference type="Pfam" id="PF00483">
    <property type="entry name" value="NTP_transferase"/>
    <property type="match status" value="1"/>
</dbReference>
<dbReference type="EMBL" id="CP001616">
    <property type="protein sequence ID" value="ACQ93029.1"/>
    <property type="molecule type" value="Genomic_DNA"/>
</dbReference>
<dbReference type="GO" id="GO:0004475">
    <property type="term" value="F:mannose-1-phosphate guanylyltransferase (GTP) activity"/>
    <property type="evidence" value="ECO:0007669"/>
    <property type="project" value="UniProtKB-EC"/>
</dbReference>
<dbReference type="Pfam" id="PF22640">
    <property type="entry name" value="ManC_GMP_beta-helix"/>
    <property type="match status" value="1"/>
</dbReference>
<comment type="catalytic activity">
    <reaction evidence="8">
        <text>alpha-D-mannose 1-phosphate + GTP + H(+) = GDP-alpha-D-mannose + diphosphate</text>
        <dbReference type="Rhea" id="RHEA:15229"/>
        <dbReference type="ChEBI" id="CHEBI:15378"/>
        <dbReference type="ChEBI" id="CHEBI:33019"/>
        <dbReference type="ChEBI" id="CHEBI:37565"/>
        <dbReference type="ChEBI" id="CHEBI:57527"/>
        <dbReference type="ChEBI" id="CHEBI:58409"/>
        <dbReference type="EC" id="2.7.7.13"/>
    </reaction>
</comment>
<keyword evidence="14" id="KW-1185">Reference proteome</keyword>
<evidence type="ECO:0000256" key="8">
    <source>
        <dbReference type="ARBA" id="ARBA00047343"/>
    </source>
</evidence>
<dbReference type="InterPro" id="IPR051161">
    <property type="entry name" value="Mannose-6P_isomerase_type2"/>
</dbReference>